<keyword evidence="4" id="KW-1185">Reference proteome</keyword>
<proteinExistence type="predicted"/>
<dbReference type="Proteomes" id="UP001597511">
    <property type="component" value="Unassembled WGS sequence"/>
</dbReference>
<gene>
    <name evidence="3" type="ORF">ACFS6H_02575</name>
</gene>
<dbReference type="GO" id="GO:0016787">
    <property type="term" value="F:hydrolase activity"/>
    <property type="evidence" value="ECO:0007669"/>
    <property type="project" value="UniProtKB-KW"/>
</dbReference>
<sequence>MKNTIQKTTALFIVIVLLITACKKDNNDTTPIKEDYTIAKQELDISYGADAAQRYDVYFPEGYTDQTPVVFVIHGGGFIAGNKEGFTGVAKLYAQRGYVTVNINHRLVDASGIDQVPIVHKLSAIKVQDQVNDMAAVVESYKQKSSGWGSGTAKMYMAGHSAGATLAMLYVQGTKNTNGQVRASGNFGGLTTLTVPDTFYTNPPVHEYWPALKELIYRLTGAELTKENALYLMAISPDWVSTANPPGRPNITVMPASNDDDLNFAPFFSTVNESEKYHNQLRGRNVLSERIMMNTDHGFGNHPDDWRKAVNYTVAFFKRVN</sequence>
<dbReference type="RefSeq" id="WP_386094913.1">
    <property type="nucleotide sequence ID" value="NZ_JBHUOZ010000001.1"/>
</dbReference>
<comment type="caution">
    <text evidence="3">The sequence shown here is derived from an EMBL/GenBank/DDBJ whole genome shotgun (WGS) entry which is preliminary data.</text>
</comment>
<reference evidence="4" key="1">
    <citation type="journal article" date="2019" name="Int. J. Syst. Evol. Microbiol.">
        <title>The Global Catalogue of Microorganisms (GCM) 10K type strain sequencing project: providing services to taxonomists for standard genome sequencing and annotation.</title>
        <authorList>
            <consortium name="The Broad Institute Genomics Platform"/>
            <consortium name="The Broad Institute Genome Sequencing Center for Infectious Disease"/>
            <person name="Wu L."/>
            <person name="Ma J."/>
        </authorList>
    </citation>
    <scope>NUCLEOTIDE SEQUENCE [LARGE SCALE GENOMIC DNA]</scope>
    <source>
        <strain evidence="4">KCTC 23299</strain>
    </source>
</reference>
<dbReference type="PROSITE" id="PS51257">
    <property type="entry name" value="PROKAR_LIPOPROTEIN"/>
    <property type="match status" value="1"/>
</dbReference>
<dbReference type="InterPro" id="IPR050300">
    <property type="entry name" value="GDXG_lipolytic_enzyme"/>
</dbReference>
<organism evidence="3 4">
    <name type="scientific">Terrimonas rubra</name>
    <dbReference type="NCBI Taxonomy" id="1035890"/>
    <lineage>
        <taxon>Bacteria</taxon>
        <taxon>Pseudomonadati</taxon>
        <taxon>Bacteroidota</taxon>
        <taxon>Chitinophagia</taxon>
        <taxon>Chitinophagales</taxon>
        <taxon>Chitinophagaceae</taxon>
        <taxon>Terrimonas</taxon>
    </lineage>
</organism>
<dbReference type="Gene3D" id="3.40.50.1820">
    <property type="entry name" value="alpha/beta hydrolase"/>
    <property type="match status" value="1"/>
</dbReference>
<feature type="domain" description="BD-FAE-like" evidence="2">
    <location>
        <begin position="56"/>
        <end position="178"/>
    </location>
</feature>
<protein>
    <submittedName>
        <fullName evidence="3">Alpha/beta hydrolase</fullName>
    </submittedName>
</protein>
<evidence type="ECO:0000313" key="3">
    <source>
        <dbReference type="EMBL" id="MFD2918577.1"/>
    </source>
</evidence>
<evidence type="ECO:0000313" key="4">
    <source>
        <dbReference type="Proteomes" id="UP001597511"/>
    </source>
</evidence>
<accession>A0ABW6A028</accession>
<dbReference type="PANTHER" id="PTHR48081">
    <property type="entry name" value="AB HYDROLASE SUPERFAMILY PROTEIN C4A8.06C"/>
    <property type="match status" value="1"/>
</dbReference>
<keyword evidence="1 3" id="KW-0378">Hydrolase</keyword>
<dbReference type="PANTHER" id="PTHR48081:SF33">
    <property type="entry name" value="KYNURENINE FORMAMIDASE"/>
    <property type="match status" value="1"/>
</dbReference>
<dbReference type="EMBL" id="JBHUOZ010000001">
    <property type="protein sequence ID" value="MFD2918577.1"/>
    <property type="molecule type" value="Genomic_DNA"/>
</dbReference>
<name>A0ABW6A028_9BACT</name>
<dbReference type="InterPro" id="IPR029058">
    <property type="entry name" value="AB_hydrolase_fold"/>
</dbReference>
<dbReference type="SUPFAM" id="SSF53474">
    <property type="entry name" value="alpha/beta-Hydrolases"/>
    <property type="match status" value="1"/>
</dbReference>
<dbReference type="Pfam" id="PF20434">
    <property type="entry name" value="BD-FAE"/>
    <property type="match status" value="1"/>
</dbReference>
<evidence type="ECO:0000256" key="1">
    <source>
        <dbReference type="ARBA" id="ARBA00022801"/>
    </source>
</evidence>
<evidence type="ECO:0000259" key="2">
    <source>
        <dbReference type="Pfam" id="PF20434"/>
    </source>
</evidence>
<dbReference type="InterPro" id="IPR049492">
    <property type="entry name" value="BD-FAE-like_dom"/>
</dbReference>